<evidence type="ECO:0000313" key="2">
    <source>
        <dbReference type="EMBL" id="MDY7225522.1"/>
    </source>
</evidence>
<gene>
    <name evidence="2" type="ORF">SYV04_03975</name>
</gene>
<feature type="compositionally biased region" description="Low complexity" evidence="1">
    <location>
        <begin position="17"/>
        <end position="34"/>
    </location>
</feature>
<comment type="caution">
    <text evidence="2">The sequence shown here is derived from an EMBL/GenBank/DDBJ whole genome shotgun (WGS) entry which is preliminary data.</text>
</comment>
<accession>A0ABU5GYA5</accession>
<sequence length="126" mass="14022">MGNTISGYTSPTPPAAPASSSAQASADQPAAPMSKDAVAGEINKFFESRKKGLGEGRATHMRDEIKKDMEKWLAENPNASEQEIGDKFKEVSSKKYGYEFSNKLRDDAFVGKMKRRMKELLSDRWE</sequence>
<proteinExistence type="predicted"/>
<dbReference type="Proteomes" id="UP001291309">
    <property type="component" value="Unassembled WGS sequence"/>
</dbReference>
<evidence type="ECO:0000313" key="3">
    <source>
        <dbReference type="Proteomes" id="UP001291309"/>
    </source>
</evidence>
<protein>
    <submittedName>
        <fullName evidence="2">Uncharacterized protein</fullName>
    </submittedName>
</protein>
<name>A0ABU5GYA5_9BACT</name>
<organism evidence="2 3">
    <name type="scientific">Hyalangium rubrum</name>
    <dbReference type="NCBI Taxonomy" id="3103134"/>
    <lineage>
        <taxon>Bacteria</taxon>
        <taxon>Pseudomonadati</taxon>
        <taxon>Myxococcota</taxon>
        <taxon>Myxococcia</taxon>
        <taxon>Myxococcales</taxon>
        <taxon>Cystobacterineae</taxon>
        <taxon>Archangiaceae</taxon>
        <taxon>Hyalangium</taxon>
    </lineage>
</organism>
<dbReference type="RefSeq" id="WP_321544229.1">
    <property type="nucleotide sequence ID" value="NZ_JAXIVS010000001.1"/>
</dbReference>
<evidence type="ECO:0000256" key="1">
    <source>
        <dbReference type="SAM" id="MobiDB-lite"/>
    </source>
</evidence>
<keyword evidence="3" id="KW-1185">Reference proteome</keyword>
<feature type="region of interest" description="Disordered" evidence="1">
    <location>
        <begin position="1"/>
        <end position="37"/>
    </location>
</feature>
<dbReference type="EMBL" id="JAXIVS010000001">
    <property type="protein sequence ID" value="MDY7225522.1"/>
    <property type="molecule type" value="Genomic_DNA"/>
</dbReference>
<reference evidence="2 3" key="1">
    <citation type="submission" date="2023-12" db="EMBL/GenBank/DDBJ databases">
        <title>the genome sequence of Hyalangium sp. s54d21.</title>
        <authorList>
            <person name="Zhang X."/>
        </authorList>
    </citation>
    <scope>NUCLEOTIDE SEQUENCE [LARGE SCALE GENOMIC DNA]</scope>
    <source>
        <strain evidence="3">s54d21</strain>
    </source>
</reference>